<evidence type="ECO:0000259" key="2">
    <source>
        <dbReference type="Pfam" id="PF20622"/>
    </source>
</evidence>
<dbReference type="RefSeq" id="WP_036065718.1">
    <property type="nucleotide sequence ID" value="NZ_AODM01000113.1"/>
</dbReference>
<evidence type="ECO:0008006" key="5">
    <source>
        <dbReference type="Google" id="ProtNLM"/>
    </source>
</evidence>
<feature type="domain" description="Bacterial Ig" evidence="2">
    <location>
        <begin position="363"/>
        <end position="444"/>
    </location>
</feature>
<feature type="domain" description="Bacterial Ig" evidence="2">
    <location>
        <begin position="538"/>
        <end position="618"/>
    </location>
</feature>
<protein>
    <recommendedName>
        <fullName evidence="5">Peptidoglycan linked protein</fullName>
    </recommendedName>
</protein>
<sequence>EATTANGKKIQSHNRKLITLIPITAGDRIITGKVDPSNKAVQIGSKALNSSGFNYGTEFDANGNFSTQINADLPVGDLVTANFSSAAGDEALKYYRVGGGTYNQTMSLNPMTVESTELVGKALPYSWVTLTINGSSYYSGFVADGQGNFSRSVQDITGKSTFPAGTTITVAYENAGVSNIADAEVSAHGQDTKTIVIQDNADKTAPVITASNKSLKVGDSFNPLTGVSATDDKDGNLTSKIKVTSNNVDTSKPGVYQVVYSVADAAGNTATKTITVTVTSNDKPVISGAVNKTITQGTSFDPKAGVTATDTEDGNLTSAITVSGTVNTNVPGSYPITYTVKDSDGNTTTKSITITVQAKATQGTVTANDFNIGKDSYITGTYTGDVKKLSVIVNGKTLSTINVSGSPYKYYAGKNITGVNDVVQVVGYDADGKELSRATVTVKKEIITEGTITANNFVIGKDGYVKGNTTGDVAKISMIVNGKEFSRINATAGAYQYYAGGKILTANDAVTMVAYDAKGKELDRANVAVSKDDAPEVGTITTNTFTIGQDGYVTGTFTGKAARLGLLINGQELSRINVTTSPFKYYVGSKIASTNDDVTAVLYDAKGREMARSNVTLKKAEPVTSGTVAADAFQVGGTDAYIHGTTTGDVVKVKLSVNGTIISQRAVNADGSYDYYARPSITSTNDVVYMIGYDAKGKELNRVKVALTSAKGTVSASPYTVGGADRYLHGTATGDVAKVQVYINGQQDSLTVVKADGTFQYYLSSKVTSTNDKVEVVGLSNNGQELDRAVVTLN</sequence>
<evidence type="ECO:0000259" key="1">
    <source>
        <dbReference type="Pfam" id="PF16403"/>
    </source>
</evidence>
<evidence type="ECO:0000313" key="3">
    <source>
        <dbReference type="EMBL" id="EUJ42504.1"/>
    </source>
</evidence>
<organism evidence="3 4">
    <name type="scientific">Listeria fleischmannii FSL S10-1203</name>
    <dbReference type="NCBI Taxonomy" id="1265822"/>
    <lineage>
        <taxon>Bacteria</taxon>
        <taxon>Bacillati</taxon>
        <taxon>Bacillota</taxon>
        <taxon>Bacilli</taxon>
        <taxon>Bacillales</taxon>
        <taxon>Listeriaceae</taxon>
        <taxon>Listeria</taxon>
    </lineage>
</organism>
<dbReference type="EMBL" id="AODM01000113">
    <property type="protein sequence ID" value="EUJ42504.1"/>
    <property type="molecule type" value="Genomic_DNA"/>
</dbReference>
<feature type="non-terminal residue" evidence="3">
    <location>
        <position position="1"/>
    </location>
</feature>
<feature type="domain" description="Pesticidal crystal protein Cry22Aa Ig-like" evidence="1">
    <location>
        <begin position="213"/>
        <end position="278"/>
    </location>
</feature>
<dbReference type="Pfam" id="PF16403">
    <property type="entry name" value="Bact_surface_Ig-like"/>
    <property type="match status" value="2"/>
</dbReference>
<name>W7CS73_9LIST</name>
<dbReference type="Gene3D" id="2.60.40.10">
    <property type="entry name" value="Immunoglobulins"/>
    <property type="match status" value="2"/>
</dbReference>
<dbReference type="PATRIC" id="fig|1265822.4.peg.4277"/>
<comment type="caution">
    <text evidence="3">The sequence shown here is derived from an EMBL/GenBank/DDBJ whole genome shotgun (WGS) entry which is preliminary data.</text>
</comment>
<dbReference type="Proteomes" id="UP000019241">
    <property type="component" value="Unassembled WGS sequence"/>
</dbReference>
<feature type="domain" description="Bacterial Ig" evidence="2">
    <location>
        <begin position="712"/>
        <end position="793"/>
    </location>
</feature>
<gene>
    <name evidence="3" type="ORF">MCOL2_20947</name>
</gene>
<evidence type="ECO:0000313" key="4">
    <source>
        <dbReference type="Proteomes" id="UP000019241"/>
    </source>
</evidence>
<feature type="domain" description="Bacterial Ig" evidence="2">
    <location>
        <begin position="450"/>
        <end position="530"/>
    </location>
</feature>
<proteinExistence type="predicted"/>
<feature type="domain" description="Pesticidal crystal protein Cry22Aa Ig-like" evidence="1">
    <location>
        <begin position="286"/>
        <end position="356"/>
    </location>
</feature>
<dbReference type="AlphaFoldDB" id="W7CS73"/>
<feature type="domain" description="Bacterial Ig" evidence="2">
    <location>
        <begin position="626"/>
        <end position="708"/>
    </location>
</feature>
<dbReference type="Pfam" id="PF20622">
    <property type="entry name" value="Big_15"/>
    <property type="match status" value="5"/>
</dbReference>
<dbReference type="InterPro" id="IPR046746">
    <property type="entry name" value="Big_15"/>
</dbReference>
<accession>W7CS73</accession>
<dbReference type="InterPro" id="IPR032179">
    <property type="entry name" value="Cry22Aa_Ig-like"/>
</dbReference>
<reference evidence="3 4" key="1">
    <citation type="submission" date="2012-12" db="EMBL/GenBank/DDBJ databases">
        <title>Novel taxa of Listeriaceae from agricultural environments in the United States.</title>
        <authorList>
            <person name="den Bakker H.C."/>
            <person name="Allred A."/>
            <person name="Warchocki S."/>
            <person name="Wright E.M."/>
            <person name="Burrell A."/>
            <person name="Nightingale K.K."/>
            <person name="Kephart D."/>
            <person name="Wiedmann M."/>
        </authorList>
    </citation>
    <scope>NUCLEOTIDE SEQUENCE [LARGE SCALE GENOMIC DNA]</scope>
    <source>
        <strain evidence="3 4">FSL S10-1203</strain>
    </source>
</reference>
<dbReference type="InterPro" id="IPR013783">
    <property type="entry name" value="Ig-like_fold"/>
</dbReference>